<reference evidence="3 4" key="2">
    <citation type="submission" date="2024-01" db="EMBL/GenBank/DDBJ databases">
        <authorList>
            <person name="Xie X."/>
        </authorList>
    </citation>
    <scope>NUCLEOTIDE SEQUENCE [LARGE SCALE GENOMIC DNA]</scope>
    <source>
        <strain evidence="3">SCUT-1</strain>
    </source>
</reference>
<dbReference type="EMBL" id="JAYMYJ010000030">
    <property type="protein sequence ID" value="MEB4590129.1"/>
    <property type="molecule type" value="Genomic_DNA"/>
</dbReference>
<dbReference type="InterPro" id="IPR011010">
    <property type="entry name" value="DNA_brk_join_enz"/>
</dbReference>
<name>A0ABU6CTP2_9GAMM</name>
<gene>
    <name evidence="3" type="ORF">VSS37_03970</name>
</gene>
<feature type="compositionally biased region" description="Basic and acidic residues" evidence="2">
    <location>
        <begin position="342"/>
        <end position="363"/>
    </location>
</feature>
<evidence type="ECO:0000313" key="3">
    <source>
        <dbReference type="EMBL" id="MEB4590129.1"/>
    </source>
</evidence>
<dbReference type="InterPro" id="IPR013762">
    <property type="entry name" value="Integrase-like_cat_sf"/>
</dbReference>
<proteinExistence type="predicted"/>
<evidence type="ECO:0008006" key="5">
    <source>
        <dbReference type="Google" id="ProtNLM"/>
    </source>
</evidence>
<dbReference type="RefSeq" id="WP_324693368.1">
    <property type="nucleotide sequence ID" value="NZ_JAYMYJ010000030.1"/>
</dbReference>
<keyword evidence="4" id="KW-1185">Reference proteome</keyword>
<evidence type="ECO:0000256" key="1">
    <source>
        <dbReference type="ARBA" id="ARBA00023172"/>
    </source>
</evidence>
<dbReference type="Gene3D" id="1.10.443.10">
    <property type="entry name" value="Intergrase catalytic core"/>
    <property type="match status" value="1"/>
</dbReference>
<comment type="caution">
    <text evidence="3">The sequence shown here is derived from an EMBL/GenBank/DDBJ whole genome shotgun (WGS) entry which is preliminary data.</text>
</comment>
<organism evidence="3 4">
    <name type="scientific">Candidatus Thiothrix phosphatis</name>
    <dbReference type="NCBI Taxonomy" id="3112415"/>
    <lineage>
        <taxon>Bacteria</taxon>
        <taxon>Pseudomonadati</taxon>
        <taxon>Pseudomonadota</taxon>
        <taxon>Gammaproteobacteria</taxon>
        <taxon>Thiotrichales</taxon>
        <taxon>Thiotrichaceae</taxon>
        <taxon>Thiothrix</taxon>
    </lineage>
</organism>
<dbReference type="SUPFAM" id="SSF56349">
    <property type="entry name" value="DNA breaking-rejoining enzymes"/>
    <property type="match status" value="1"/>
</dbReference>
<evidence type="ECO:0000256" key="2">
    <source>
        <dbReference type="SAM" id="MobiDB-lite"/>
    </source>
</evidence>
<sequence length="372" mass="42403">MARPRKVRSHIQIPYVHESYGAIVYRPYIPPDKRAGLEVGGNGLLKHSIRLGTPDDDPDDIYRAYLGARESLRLQIASARNTLGWIVEQYLQSRQFIELAPTTQKRAHQLNRILEHPLRINGHDSTLAALHITNLTQPLLHQIADKRLGQYQRAGRKGVVQVNRETTFLSTALGWACNYIPDIGVTVNPLRGYKKIPETPADRYVSDGEYRLVYEAAASIRPWLQPLMEMTYLMATRGVETLDIRLGDCTEEGIRTRRRKGSRSNLILWSERLRAAYHAALALHEPARQTVRDPWLFCRRNGEAITRGAVHTAMQKLKEKMEAEGQEESFFNLHALKAKGVSDSDDKKIAGHKTESMRQRYDRAMPVNKPVK</sequence>
<protein>
    <recommendedName>
        <fullName evidence="5">Integrase</fullName>
    </recommendedName>
</protein>
<accession>A0ABU6CTP2</accession>
<dbReference type="Proteomes" id="UP001308005">
    <property type="component" value="Unassembled WGS sequence"/>
</dbReference>
<evidence type="ECO:0000313" key="4">
    <source>
        <dbReference type="Proteomes" id="UP001308005"/>
    </source>
</evidence>
<keyword evidence="1" id="KW-0233">DNA recombination</keyword>
<feature type="region of interest" description="Disordered" evidence="2">
    <location>
        <begin position="342"/>
        <end position="372"/>
    </location>
</feature>
<reference evidence="4" key="1">
    <citation type="submission" date="2023-07" db="EMBL/GenBank/DDBJ databases">
        <title>The carbon used by Thiothrix.</title>
        <authorList>
            <person name="Chen L."/>
        </authorList>
    </citation>
    <scope>NUCLEOTIDE SEQUENCE [LARGE SCALE GENOMIC DNA]</scope>
</reference>